<name>V5BS40_9GAMM</name>
<dbReference type="eggNOG" id="COG2391">
    <property type="taxonomic scope" value="Bacteria"/>
</dbReference>
<keyword evidence="7 9" id="KW-0472">Membrane</keyword>
<dbReference type="EMBL" id="AYLO01000112">
    <property type="protein sequence ID" value="ESS70669.1"/>
    <property type="molecule type" value="Genomic_DNA"/>
</dbReference>
<feature type="transmembrane region" description="Helical" evidence="9">
    <location>
        <begin position="118"/>
        <end position="139"/>
    </location>
</feature>
<dbReference type="STRING" id="1116472.MGMO_120c00560"/>
<dbReference type="OrthoDB" id="9814020at2"/>
<sequence>MENFTPVSAFSGGLLIGLAATLLLLCNGRIAGISGIMGGLINATRAELFWRIAFLAGIVLGAFLFNQLRPDFNQPRENFPIWLLACGGFLVGFGTRMGNGCTSGHAVCGIARFSVRSMAATITFMVSGFLTVYLIRHVLQWVAT</sequence>
<dbReference type="Pfam" id="PF04143">
    <property type="entry name" value="Sulf_transp"/>
    <property type="match status" value="1"/>
</dbReference>
<protein>
    <submittedName>
        <fullName evidence="10">Uncharacterized protein</fullName>
    </submittedName>
</protein>
<keyword evidence="2" id="KW-0813">Transport</keyword>
<keyword evidence="6 9" id="KW-1133">Transmembrane helix</keyword>
<evidence type="ECO:0000256" key="6">
    <source>
        <dbReference type="ARBA" id="ARBA00022989"/>
    </source>
</evidence>
<evidence type="ECO:0000256" key="8">
    <source>
        <dbReference type="ARBA" id="ARBA00035655"/>
    </source>
</evidence>
<dbReference type="GO" id="GO:0005886">
    <property type="term" value="C:plasma membrane"/>
    <property type="evidence" value="ECO:0007669"/>
    <property type="project" value="UniProtKB-SubCell"/>
</dbReference>
<keyword evidence="5 9" id="KW-0812">Transmembrane</keyword>
<dbReference type="PATRIC" id="fig|1116472.3.peg.3172"/>
<dbReference type="RefSeq" id="WP_023495826.1">
    <property type="nucleotide sequence ID" value="NZ_AYLO01000112.1"/>
</dbReference>
<feature type="transmembrane region" description="Helical" evidence="9">
    <location>
        <begin position="79"/>
        <end position="97"/>
    </location>
</feature>
<comment type="caution">
    <text evidence="10">The sequence shown here is derived from an EMBL/GenBank/DDBJ whole genome shotgun (WGS) entry which is preliminary data.</text>
</comment>
<dbReference type="InterPro" id="IPR007272">
    <property type="entry name" value="Sulf_transp_TsuA/YedE"/>
</dbReference>
<comment type="similarity">
    <text evidence="8">Belongs to the TsuA/YedE (TC 9.B.102) family.</text>
</comment>
<evidence type="ECO:0000256" key="2">
    <source>
        <dbReference type="ARBA" id="ARBA00022448"/>
    </source>
</evidence>
<proteinExistence type="inferred from homology"/>
<evidence type="ECO:0000256" key="3">
    <source>
        <dbReference type="ARBA" id="ARBA00022475"/>
    </source>
</evidence>
<dbReference type="Proteomes" id="UP000017842">
    <property type="component" value="Unassembled WGS sequence"/>
</dbReference>
<evidence type="ECO:0000256" key="1">
    <source>
        <dbReference type="ARBA" id="ARBA00004429"/>
    </source>
</evidence>
<feature type="transmembrane region" description="Helical" evidence="9">
    <location>
        <begin position="48"/>
        <end position="67"/>
    </location>
</feature>
<comment type="subcellular location">
    <subcellularLocation>
        <location evidence="1">Cell inner membrane</location>
        <topology evidence="1">Multi-pass membrane protein</topology>
    </subcellularLocation>
</comment>
<organism evidence="10 11">
    <name type="scientific">Methyloglobulus morosus KoM1</name>
    <dbReference type="NCBI Taxonomy" id="1116472"/>
    <lineage>
        <taxon>Bacteria</taxon>
        <taxon>Pseudomonadati</taxon>
        <taxon>Pseudomonadota</taxon>
        <taxon>Gammaproteobacteria</taxon>
        <taxon>Methylococcales</taxon>
        <taxon>Methylococcaceae</taxon>
        <taxon>Methyloglobulus</taxon>
    </lineage>
</organism>
<evidence type="ECO:0000256" key="9">
    <source>
        <dbReference type="SAM" id="Phobius"/>
    </source>
</evidence>
<reference evidence="10 11" key="1">
    <citation type="journal article" date="2013" name="Genome Announc.">
        <title>Draft Genome Sequence of the Methanotrophic Gammaproteobacterium Methyloglobulus morosus DSM 22980 Strain KoM1.</title>
        <authorList>
            <person name="Poehlein A."/>
            <person name="Deutzmann J.S."/>
            <person name="Daniel R."/>
            <person name="Simeonova D.D."/>
        </authorList>
    </citation>
    <scope>NUCLEOTIDE SEQUENCE [LARGE SCALE GENOMIC DNA]</scope>
    <source>
        <strain evidence="10 11">KoM1</strain>
    </source>
</reference>
<dbReference type="PANTHER" id="PTHR30574">
    <property type="entry name" value="INNER MEMBRANE PROTEIN YEDE"/>
    <property type="match status" value="1"/>
</dbReference>
<keyword evidence="4" id="KW-0997">Cell inner membrane</keyword>
<accession>V5BS40</accession>
<evidence type="ECO:0000313" key="11">
    <source>
        <dbReference type="Proteomes" id="UP000017842"/>
    </source>
</evidence>
<keyword evidence="11" id="KW-1185">Reference proteome</keyword>
<keyword evidence="3" id="KW-1003">Cell membrane</keyword>
<feature type="transmembrane region" description="Helical" evidence="9">
    <location>
        <begin position="6"/>
        <end position="27"/>
    </location>
</feature>
<evidence type="ECO:0000313" key="10">
    <source>
        <dbReference type="EMBL" id="ESS70669.1"/>
    </source>
</evidence>
<dbReference type="PANTHER" id="PTHR30574:SF1">
    <property type="entry name" value="SULPHUR TRANSPORT DOMAIN-CONTAINING PROTEIN"/>
    <property type="match status" value="1"/>
</dbReference>
<gene>
    <name evidence="10" type="ORF">MGMO_120c00560</name>
</gene>
<evidence type="ECO:0000256" key="4">
    <source>
        <dbReference type="ARBA" id="ARBA00022519"/>
    </source>
</evidence>
<evidence type="ECO:0000256" key="5">
    <source>
        <dbReference type="ARBA" id="ARBA00022692"/>
    </source>
</evidence>
<dbReference type="AlphaFoldDB" id="V5BS40"/>
<evidence type="ECO:0000256" key="7">
    <source>
        <dbReference type="ARBA" id="ARBA00023136"/>
    </source>
</evidence>